<sequence length="63" mass="7100">MGVSDAWREHVPVVVREVATGWPSVRLKLGARAAAIFSSLQRARIWTLGFVFNWVWSFSLGRA</sequence>
<name>A0ABR0NX86_GOSAR</name>
<organism evidence="1 2">
    <name type="scientific">Gossypium arboreum</name>
    <name type="common">Tree cotton</name>
    <name type="synonym">Gossypium nanking</name>
    <dbReference type="NCBI Taxonomy" id="29729"/>
    <lineage>
        <taxon>Eukaryota</taxon>
        <taxon>Viridiplantae</taxon>
        <taxon>Streptophyta</taxon>
        <taxon>Embryophyta</taxon>
        <taxon>Tracheophyta</taxon>
        <taxon>Spermatophyta</taxon>
        <taxon>Magnoliopsida</taxon>
        <taxon>eudicotyledons</taxon>
        <taxon>Gunneridae</taxon>
        <taxon>Pentapetalae</taxon>
        <taxon>rosids</taxon>
        <taxon>malvids</taxon>
        <taxon>Malvales</taxon>
        <taxon>Malvaceae</taxon>
        <taxon>Malvoideae</taxon>
        <taxon>Gossypium</taxon>
    </lineage>
</organism>
<accession>A0ABR0NX86</accession>
<proteinExistence type="predicted"/>
<protein>
    <submittedName>
        <fullName evidence="1">Uncharacterized protein</fullName>
    </submittedName>
</protein>
<evidence type="ECO:0000313" key="2">
    <source>
        <dbReference type="Proteomes" id="UP001358586"/>
    </source>
</evidence>
<dbReference type="Proteomes" id="UP001358586">
    <property type="component" value="Chromosome 8"/>
</dbReference>
<keyword evidence="2" id="KW-1185">Reference proteome</keyword>
<gene>
    <name evidence="1" type="ORF">PVK06_025868</name>
</gene>
<reference evidence="1 2" key="1">
    <citation type="submission" date="2023-03" db="EMBL/GenBank/DDBJ databases">
        <title>WGS of Gossypium arboreum.</title>
        <authorList>
            <person name="Yu D."/>
        </authorList>
    </citation>
    <scope>NUCLEOTIDE SEQUENCE [LARGE SCALE GENOMIC DNA]</scope>
    <source>
        <tissue evidence="1">Leaf</tissue>
    </source>
</reference>
<dbReference type="EMBL" id="JARKNE010000008">
    <property type="protein sequence ID" value="KAK5810554.1"/>
    <property type="molecule type" value="Genomic_DNA"/>
</dbReference>
<evidence type="ECO:0000313" key="1">
    <source>
        <dbReference type="EMBL" id="KAK5810554.1"/>
    </source>
</evidence>
<comment type="caution">
    <text evidence="1">The sequence shown here is derived from an EMBL/GenBank/DDBJ whole genome shotgun (WGS) entry which is preliminary data.</text>
</comment>